<dbReference type="AlphaFoldDB" id="A0AAN6VZJ0"/>
<proteinExistence type="predicted"/>
<evidence type="ECO:0000313" key="4">
    <source>
        <dbReference type="Proteomes" id="UP001302321"/>
    </source>
</evidence>
<organism evidence="3 4">
    <name type="scientific">Triangularia setosa</name>
    <dbReference type="NCBI Taxonomy" id="2587417"/>
    <lineage>
        <taxon>Eukaryota</taxon>
        <taxon>Fungi</taxon>
        <taxon>Dikarya</taxon>
        <taxon>Ascomycota</taxon>
        <taxon>Pezizomycotina</taxon>
        <taxon>Sordariomycetes</taxon>
        <taxon>Sordariomycetidae</taxon>
        <taxon>Sordariales</taxon>
        <taxon>Podosporaceae</taxon>
        <taxon>Triangularia</taxon>
    </lineage>
</organism>
<protein>
    <submittedName>
        <fullName evidence="3">Uncharacterized protein</fullName>
    </submittedName>
</protein>
<comment type="caution">
    <text evidence="3">The sequence shown here is derived from an EMBL/GenBank/DDBJ whole genome shotgun (WGS) entry which is preliminary data.</text>
</comment>
<gene>
    <name evidence="3" type="ORF">QBC36DRAFT_295172</name>
</gene>
<dbReference type="EMBL" id="MU866531">
    <property type="protein sequence ID" value="KAK4171627.1"/>
    <property type="molecule type" value="Genomic_DNA"/>
</dbReference>
<keyword evidence="4" id="KW-1185">Reference proteome</keyword>
<reference evidence="3" key="1">
    <citation type="journal article" date="2023" name="Mol. Phylogenet. Evol.">
        <title>Genome-scale phylogeny and comparative genomics of the fungal order Sordariales.</title>
        <authorList>
            <person name="Hensen N."/>
            <person name="Bonometti L."/>
            <person name="Westerberg I."/>
            <person name="Brannstrom I.O."/>
            <person name="Guillou S."/>
            <person name="Cros-Aarteil S."/>
            <person name="Calhoun S."/>
            <person name="Haridas S."/>
            <person name="Kuo A."/>
            <person name="Mondo S."/>
            <person name="Pangilinan J."/>
            <person name="Riley R."/>
            <person name="LaButti K."/>
            <person name="Andreopoulos B."/>
            <person name="Lipzen A."/>
            <person name="Chen C."/>
            <person name="Yan M."/>
            <person name="Daum C."/>
            <person name="Ng V."/>
            <person name="Clum A."/>
            <person name="Steindorff A."/>
            <person name="Ohm R.A."/>
            <person name="Martin F."/>
            <person name="Silar P."/>
            <person name="Natvig D.O."/>
            <person name="Lalanne C."/>
            <person name="Gautier V."/>
            <person name="Ament-Velasquez S.L."/>
            <person name="Kruys A."/>
            <person name="Hutchinson M.I."/>
            <person name="Powell A.J."/>
            <person name="Barry K."/>
            <person name="Miller A.N."/>
            <person name="Grigoriev I.V."/>
            <person name="Debuchy R."/>
            <person name="Gladieux P."/>
            <person name="Hiltunen Thoren M."/>
            <person name="Johannesson H."/>
        </authorList>
    </citation>
    <scope>NUCLEOTIDE SEQUENCE</scope>
    <source>
        <strain evidence="3">CBS 892.96</strain>
    </source>
</reference>
<reference evidence="3" key="2">
    <citation type="submission" date="2023-05" db="EMBL/GenBank/DDBJ databases">
        <authorList>
            <consortium name="Lawrence Berkeley National Laboratory"/>
            <person name="Steindorff A."/>
            <person name="Hensen N."/>
            <person name="Bonometti L."/>
            <person name="Westerberg I."/>
            <person name="Brannstrom I.O."/>
            <person name="Guillou S."/>
            <person name="Cros-Aarteil S."/>
            <person name="Calhoun S."/>
            <person name="Haridas S."/>
            <person name="Kuo A."/>
            <person name="Mondo S."/>
            <person name="Pangilinan J."/>
            <person name="Riley R."/>
            <person name="Labutti K."/>
            <person name="Andreopoulos B."/>
            <person name="Lipzen A."/>
            <person name="Chen C."/>
            <person name="Yanf M."/>
            <person name="Daum C."/>
            <person name="Ng V."/>
            <person name="Clum A."/>
            <person name="Ohm R."/>
            <person name="Martin F."/>
            <person name="Silar P."/>
            <person name="Natvig D."/>
            <person name="Lalanne C."/>
            <person name="Gautier V."/>
            <person name="Ament-Velasquez S.L."/>
            <person name="Kruys A."/>
            <person name="Hutchinson M.I."/>
            <person name="Powell A.J."/>
            <person name="Barry K."/>
            <person name="Miller A.N."/>
            <person name="Grigoriev I.V."/>
            <person name="Debuchy R."/>
            <person name="Gladieux P."/>
            <person name="Thoren M.H."/>
            <person name="Johannesson H."/>
        </authorList>
    </citation>
    <scope>NUCLEOTIDE SEQUENCE</scope>
    <source>
        <strain evidence="3">CBS 892.96</strain>
    </source>
</reference>
<sequence>MGRLGQRMQTVRSRLRLTRGKNCDIPKKVDDEKTIEEIAMETDANNPDHGKVHAHANKTINPEPPVPETDDSDSKFPPENEDPRRKEPEVYHLTRDEASIIIDWFHESNICCDTVKQQRDHLQGEYDLSRSVHDALQANYNKLKDRCDQLDGKNSELQAAIMQLNKEKRRVEVDLDGAVRRNNQYRAQVSRQQAEINQNRCPVDVNLDEFLRLGREWLERPE</sequence>
<dbReference type="Proteomes" id="UP001302321">
    <property type="component" value="Unassembled WGS sequence"/>
</dbReference>
<name>A0AAN6VZJ0_9PEZI</name>
<feature type="compositionally biased region" description="Basic and acidic residues" evidence="2">
    <location>
        <begin position="72"/>
        <end position="89"/>
    </location>
</feature>
<accession>A0AAN6VZJ0</accession>
<evidence type="ECO:0000313" key="3">
    <source>
        <dbReference type="EMBL" id="KAK4171627.1"/>
    </source>
</evidence>
<evidence type="ECO:0000256" key="1">
    <source>
        <dbReference type="SAM" id="Coils"/>
    </source>
</evidence>
<feature type="coiled-coil region" evidence="1">
    <location>
        <begin position="133"/>
        <end position="195"/>
    </location>
</feature>
<evidence type="ECO:0000256" key="2">
    <source>
        <dbReference type="SAM" id="MobiDB-lite"/>
    </source>
</evidence>
<dbReference type="Gene3D" id="1.20.5.400">
    <property type="match status" value="1"/>
</dbReference>
<keyword evidence="1" id="KW-0175">Coiled coil</keyword>
<feature type="region of interest" description="Disordered" evidence="2">
    <location>
        <begin position="41"/>
        <end position="89"/>
    </location>
</feature>